<organism evidence="2 3">
    <name type="scientific">Mycobacterium tuberculosis</name>
    <dbReference type="NCBI Taxonomy" id="1773"/>
    <lineage>
        <taxon>Bacteria</taxon>
        <taxon>Bacillati</taxon>
        <taxon>Actinomycetota</taxon>
        <taxon>Actinomycetes</taxon>
        <taxon>Mycobacteriales</taxon>
        <taxon>Mycobacteriaceae</taxon>
        <taxon>Mycobacterium</taxon>
        <taxon>Mycobacterium tuberculosis complex</taxon>
    </lineage>
</organism>
<name>A0A0T9YTY7_MYCTX</name>
<dbReference type="Proteomes" id="UP000050164">
    <property type="component" value="Unassembled WGS sequence"/>
</dbReference>
<feature type="region of interest" description="Disordered" evidence="1">
    <location>
        <begin position="1"/>
        <end position="41"/>
    </location>
</feature>
<dbReference type="AlphaFoldDB" id="A0A0T9YTY7"/>
<dbReference type="EMBL" id="CNFT01001967">
    <property type="protein sequence ID" value="CKT81137.1"/>
    <property type="molecule type" value="Genomic_DNA"/>
</dbReference>
<gene>
    <name evidence="2" type="ORF">ERS027659_04848</name>
</gene>
<proteinExistence type="predicted"/>
<feature type="compositionally biased region" description="Polar residues" evidence="1">
    <location>
        <begin position="55"/>
        <end position="72"/>
    </location>
</feature>
<sequence>MTVTLPLSSTVAPSASASWRQAPTRSSPGGAPASRANSPACGVKTVGALRPATRSGWSASMVSPSASTNTGRSVSSANHNAAAPASSVPRPGPTTQACTRPAAAGVGEAMTSGQCARTSAWAVPA</sequence>
<reference evidence="2 3" key="1">
    <citation type="submission" date="2015-03" db="EMBL/GenBank/DDBJ databases">
        <authorList>
            <consortium name="Pathogen Informatics"/>
        </authorList>
    </citation>
    <scope>NUCLEOTIDE SEQUENCE [LARGE SCALE GENOMIC DNA]</scope>
    <source>
        <strain evidence="2 3">Bir 185</strain>
    </source>
</reference>
<accession>A0A0T9YTY7</accession>
<feature type="compositionally biased region" description="Polar residues" evidence="1">
    <location>
        <begin position="1"/>
        <end position="27"/>
    </location>
</feature>
<feature type="region of interest" description="Disordered" evidence="1">
    <location>
        <begin position="53"/>
        <end position="125"/>
    </location>
</feature>
<feature type="compositionally biased region" description="Low complexity" evidence="1">
    <location>
        <begin position="73"/>
        <end position="89"/>
    </location>
</feature>
<protein>
    <submittedName>
        <fullName evidence="2">Uncharacterized protein</fullName>
    </submittedName>
</protein>
<evidence type="ECO:0000256" key="1">
    <source>
        <dbReference type="SAM" id="MobiDB-lite"/>
    </source>
</evidence>
<evidence type="ECO:0000313" key="3">
    <source>
        <dbReference type="Proteomes" id="UP000050164"/>
    </source>
</evidence>
<evidence type="ECO:0000313" key="2">
    <source>
        <dbReference type="EMBL" id="CKT81137.1"/>
    </source>
</evidence>